<protein>
    <submittedName>
        <fullName evidence="4">DNA-binding NarL/FixJ family response regulator</fullName>
    </submittedName>
</protein>
<dbReference type="PANTHER" id="PTHR44591:SF23">
    <property type="entry name" value="CHEY SUBFAMILY"/>
    <property type="match status" value="1"/>
</dbReference>
<dbReference type="PROSITE" id="PS50110">
    <property type="entry name" value="RESPONSE_REGULATORY"/>
    <property type="match status" value="1"/>
</dbReference>
<comment type="caution">
    <text evidence="4">The sequence shown here is derived from an EMBL/GenBank/DDBJ whole genome shotgun (WGS) entry which is preliminary data.</text>
</comment>
<gene>
    <name evidence="4" type="ORF">GGE60_002999</name>
</gene>
<evidence type="ECO:0000256" key="1">
    <source>
        <dbReference type="ARBA" id="ARBA00022553"/>
    </source>
</evidence>
<evidence type="ECO:0000259" key="3">
    <source>
        <dbReference type="PROSITE" id="PS50110"/>
    </source>
</evidence>
<proteinExistence type="predicted"/>
<dbReference type="SUPFAM" id="SSF52172">
    <property type="entry name" value="CheY-like"/>
    <property type="match status" value="1"/>
</dbReference>
<dbReference type="EMBL" id="JACIIG010000006">
    <property type="protein sequence ID" value="MBB4568880.1"/>
    <property type="molecule type" value="Genomic_DNA"/>
</dbReference>
<dbReference type="SMART" id="SM00448">
    <property type="entry name" value="REC"/>
    <property type="match status" value="1"/>
</dbReference>
<dbReference type="GO" id="GO:0003677">
    <property type="term" value="F:DNA binding"/>
    <property type="evidence" value="ECO:0007669"/>
    <property type="project" value="UniProtKB-KW"/>
</dbReference>
<dbReference type="Gene3D" id="3.40.50.2300">
    <property type="match status" value="1"/>
</dbReference>
<dbReference type="GO" id="GO:0000160">
    <property type="term" value="P:phosphorelay signal transduction system"/>
    <property type="evidence" value="ECO:0007669"/>
    <property type="project" value="InterPro"/>
</dbReference>
<reference evidence="4 5" key="1">
    <citation type="submission" date="2020-08" db="EMBL/GenBank/DDBJ databases">
        <title>Genomic Encyclopedia of Type Strains, Phase IV (KMG-V): Genome sequencing to study the core and pangenomes of soil and plant-associated prokaryotes.</title>
        <authorList>
            <person name="Whitman W."/>
        </authorList>
    </citation>
    <scope>NUCLEOTIDE SEQUENCE [LARGE SCALE GENOMIC DNA]</scope>
    <source>
        <strain evidence="4 5">SEMIA 492</strain>
    </source>
</reference>
<keyword evidence="1 2" id="KW-0597">Phosphoprotein</keyword>
<evidence type="ECO:0000256" key="2">
    <source>
        <dbReference type="PROSITE-ProRule" id="PRU00169"/>
    </source>
</evidence>
<feature type="modified residue" description="4-aspartylphosphate" evidence="2">
    <location>
        <position position="55"/>
    </location>
</feature>
<accession>A0A7W6ZUL4</accession>
<keyword evidence="5" id="KW-1185">Reference proteome</keyword>
<organism evidence="4 5">
    <name type="scientific">Rhizobium leucaenae</name>
    <dbReference type="NCBI Taxonomy" id="29450"/>
    <lineage>
        <taxon>Bacteria</taxon>
        <taxon>Pseudomonadati</taxon>
        <taxon>Pseudomonadota</taxon>
        <taxon>Alphaproteobacteria</taxon>
        <taxon>Hyphomicrobiales</taxon>
        <taxon>Rhizobiaceae</taxon>
        <taxon>Rhizobium/Agrobacterium group</taxon>
        <taxon>Rhizobium</taxon>
    </lineage>
</organism>
<sequence length="133" mass="14086">MSNSTILIVEDDFFIAMDVEATLVAAGYSLAGIAASAEEAIRLAVSRQPALAIMDIRLAGKRDGVDAALELFKDHGIRCIFATAHADHEIVQRAGPACPLAWLQKPYSMTSLVNAVQKALSEVASKSGDQEAS</sequence>
<name>A0A7W6ZUL4_9HYPH</name>
<dbReference type="InterPro" id="IPR001789">
    <property type="entry name" value="Sig_transdc_resp-reg_receiver"/>
</dbReference>
<evidence type="ECO:0000313" key="5">
    <source>
        <dbReference type="Proteomes" id="UP000543836"/>
    </source>
</evidence>
<keyword evidence="4" id="KW-0238">DNA-binding</keyword>
<dbReference type="AlphaFoldDB" id="A0A7W6ZUL4"/>
<dbReference type="InterPro" id="IPR011006">
    <property type="entry name" value="CheY-like_superfamily"/>
</dbReference>
<feature type="domain" description="Response regulatory" evidence="3">
    <location>
        <begin position="5"/>
        <end position="120"/>
    </location>
</feature>
<dbReference type="RefSeq" id="WP_245276522.1">
    <property type="nucleotide sequence ID" value="NZ_JACIIG010000006.1"/>
</dbReference>
<evidence type="ECO:0000313" key="4">
    <source>
        <dbReference type="EMBL" id="MBB4568880.1"/>
    </source>
</evidence>
<dbReference type="Proteomes" id="UP000543836">
    <property type="component" value="Unassembled WGS sequence"/>
</dbReference>
<dbReference type="Pfam" id="PF00072">
    <property type="entry name" value="Response_reg"/>
    <property type="match status" value="1"/>
</dbReference>
<dbReference type="InterPro" id="IPR050595">
    <property type="entry name" value="Bact_response_regulator"/>
</dbReference>
<dbReference type="PANTHER" id="PTHR44591">
    <property type="entry name" value="STRESS RESPONSE REGULATOR PROTEIN 1"/>
    <property type="match status" value="1"/>
</dbReference>